<name>A0A559M673_9HELO</name>
<dbReference type="FunFam" id="3.40.50.150:FF:000270">
    <property type="entry name" value="RNA methylase family protein"/>
    <property type="match status" value="1"/>
</dbReference>
<comment type="similarity">
    <text evidence="2">Belongs to the methyltransferase superfamily. Trimethylguanosine synthase family.</text>
</comment>
<comment type="catalytic activity">
    <reaction evidence="4">
        <text>a 5'-end (N(7)-methyl 5'-triphosphoguanosine)-ribonucleoside in snoRNA + S-adenosyl-L-methionine = a 5'-end (N(2),N(7)-dimethyl 5'-triphosphoguanosine)-ribonucleoside in snoRNA + S-adenosyl-L-homocysteine + H(+)</text>
        <dbReference type="Rhea" id="RHEA:78475"/>
        <dbReference type="Rhea" id="RHEA-COMP:19086"/>
        <dbReference type="Rhea" id="RHEA-COMP:19088"/>
        <dbReference type="ChEBI" id="CHEBI:15378"/>
        <dbReference type="ChEBI" id="CHEBI:57856"/>
        <dbReference type="ChEBI" id="CHEBI:59789"/>
        <dbReference type="ChEBI" id="CHEBI:156461"/>
        <dbReference type="ChEBI" id="CHEBI:172880"/>
    </reaction>
    <physiologicalReaction direction="left-to-right" evidence="4">
        <dbReference type="Rhea" id="RHEA:78476"/>
    </physiologicalReaction>
</comment>
<dbReference type="SUPFAM" id="SSF53335">
    <property type="entry name" value="S-adenosyl-L-methionine-dependent methyltransferases"/>
    <property type="match status" value="1"/>
</dbReference>
<dbReference type="PANTHER" id="PTHR14741:SF32">
    <property type="entry name" value="TRIMETHYLGUANOSINE SYNTHASE"/>
    <property type="match status" value="1"/>
</dbReference>
<comment type="catalytic activity">
    <reaction evidence="6">
        <text>a 5'-end (N(7)-methyl 5'-triphosphoguanosine)-ribonucleoside in snRNA + S-adenosyl-L-methionine = a 5'-end (N(2),N(7)-dimethyl 5'-triphosphoguanosine)-ribonucleoside in snRNA + S-adenosyl-L-homocysteine + H(+)</text>
        <dbReference type="Rhea" id="RHEA:78471"/>
        <dbReference type="Rhea" id="RHEA-COMP:19085"/>
        <dbReference type="Rhea" id="RHEA-COMP:19087"/>
        <dbReference type="ChEBI" id="CHEBI:15378"/>
        <dbReference type="ChEBI" id="CHEBI:57856"/>
        <dbReference type="ChEBI" id="CHEBI:59789"/>
        <dbReference type="ChEBI" id="CHEBI:156461"/>
        <dbReference type="ChEBI" id="CHEBI:172880"/>
    </reaction>
    <physiologicalReaction direction="left-to-right" evidence="6">
        <dbReference type="Rhea" id="RHEA:78472"/>
    </physiologicalReaction>
</comment>
<protein>
    <recommendedName>
        <fullName evidence="1">Trimethylguanosine synthase</fullName>
    </recommendedName>
    <alternativeName>
        <fullName evidence="7">Cap-specific guanine-N(2) methyltransferase</fullName>
    </alternativeName>
</protein>
<evidence type="ECO:0000256" key="6">
    <source>
        <dbReference type="ARBA" id="ARBA00049075"/>
    </source>
</evidence>
<dbReference type="CDD" id="cd02440">
    <property type="entry name" value="AdoMet_MTases"/>
    <property type="match status" value="1"/>
</dbReference>
<dbReference type="InterPro" id="IPR019012">
    <property type="entry name" value="RNA_cap_Gua-N2-MeTrfase"/>
</dbReference>
<accession>A0A559M673</accession>
<dbReference type="PANTHER" id="PTHR14741">
    <property type="entry name" value="S-ADENOSYLMETHIONINE-DEPENDENT METHYLTRANSFERASE RELATED"/>
    <property type="match status" value="1"/>
</dbReference>
<evidence type="ECO:0000256" key="1">
    <source>
        <dbReference type="ARBA" id="ARBA00018517"/>
    </source>
</evidence>
<dbReference type="Pfam" id="PF09445">
    <property type="entry name" value="Methyltransf_15"/>
    <property type="match status" value="1"/>
</dbReference>
<dbReference type="Gene3D" id="3.40.50.150">
    <property type="entry name" value="Vaccinia Virus protein VP39"/>
    <property type="match status" value="1"/>
</dbReference>
<reference evidence="8 9" key="1">
    <citation type="submission" date="2018-05" db="EMBL/GenBank/DDBJ databases">
        <title>Genome sequencing and assembly of the regulated plant pathogen Lachnellula willkommii and related sister species for the development of diagnostic species identification markers.</title>
        <authorList>
            <person name="Giroux E."/>
            <person name="Bilodeau G."/>
        </authorList>
    </citation>
    <scope>NUCLEOTIDE SEQUENCE [LARGE SCALE GENOMIC DNA]</scope>
    <source>
        <strain evidence="8 9">CBS 172.35</strain>
    </source>
</reference>
<keyword evidence="9" id="KW-1185">Reference proteome</keyword>
<evidence type="ECO:0000256" key="7">
    <source>
        <dbReference type="ARBA" id="ARBA00049790"/>
    </source>
</evidence>
<dbReference type="GO" id="GO:0071164">
    <property type="term" value="F:RNA cap trimethylguanosine synthase activity"/>
    <property type="evidence" value="ECO:0007669"/>
    <property type="project" value="TreeGrafter"/>
</dbReference>
<dbReference type="AlphaFoldDB" id="A0A559M673"/>
<comment type="catalytic activity">
    <reaction evidence="3">
        <text>a 5'-end (N(2),N(7)-dimethyl 5'-triphosphoguanosine)-ribonucleoside in snoRNA + S-adenosyl-L-methionine = a 5'-end (N(2),N(2),N(7)-trimethyl 5'-triphosphoguanosine)-ribonucleoside in snoRNA + S-adenosyl-L-homocysteine + H(+)</text>
        <dbReference type="Rhea" id="RHEA:78507"/>
        <dbReference type="Rhea" id="RHEA-COMP:19088"/>
        <dbReference type="Rhea" id="RHEA-COMP:19090"/>
        <dbReference type="ChEBI" id="CHEBI:15378"/>
        <dbReference type="ChEBI" id="CHEBI:57856"/>
        <dbReference type="ChEBI" id="CHEBI:59789"/>
        <dbReference type="ChEBI" id="CHEBI:167623"/>
        <dbReference type="ChEBI" id="CHEBI:172880"/>
    </reaction>
    <physiologicalReaction direction="left-to-right" evidence="3">
        <dbReference type="Rhea" id="RHEA:78508"/>
    </physiologicalReaction>
</comment>
<evidence type="ECO:0000256" key="4">
    <source>
        <dbReference type="ARBA" id="ARBA00048740"/>
    </source>
</evidence>
<comment type="catalytic activity">
    <reaction evidence="5">
        <text>a 5'-end (N(2),N(7)-dimethyl 5'-triphosphoguanosine)-ribonucleoside in snRNA + S-adenosyl-L-methionine = a 5'-end (N(2),N(2),N(7)-trimethyl 5'-triphosphoguanosine)-ribonucleoside in snRNA + S-adenosyl-L-homocysteine + H(+)</text>
        <dbReference type="Rhea" id="RHEA:78479"/>
        <dbReference type="Rhea" id="RHEA-COMP:19087"/>
        <dbReference type="Rhea" id="RHEA-COMP:19089"/>
        <dbReference type="ChEBI" id="CHEBI:15378"/>
        <dbReference type="ChEBI" id="CHEBI:57856"/>
        <dbReference type="ChEBI" id="CHEBI:59789"/>
        <dbReference type="ChEBI" id="CHEBI:167623"/>
        <dbReference type="ChEBI" id="CHEBI:172880"/>
    </reaction>
    <physiologicalReaction direction="left-to-right" evidence="5">
        <dbReference type="Rhea" id="RHEA:78480"/>
    </physiologicalReaction>
</comment>
<evidence type="ECO:0000256" key="2">
    <source>
        <dbReference type="ARBA" id="ARBA00025783"/>
    </source>
</evidence>
<evidence type="ECO:0000256" key="3">
    <source>
        <dbReference type="ARBA" id="ARBA00047418"/>
    </source>
</evidence>
<dbReference type="InterPro" id="IPR029063">
    <property type="entry name" value="SAM-dependent_MTases_sf"/>
</dbReference>
<dbReference type="Proteomes" id="UP000315522">
    <property type="component" value="Unassembled WGS sequence"/>
</dbReference>
<evidence type="ECO:0000313" key="9">
    <source>
        <dbReference type="Proteomes" id="UP000315522"/>
    </source>
</evidence>
<proteinExistence type="inferred from homology"/>
<dbReference type="EMBL" id="QGML01001720">
    <property type="protein sequence ID" value="TVY88461.1"/>
    <property type="molecule type" value="Genomic_DNA"/>
</dbReference>
<comment type="caution">
    <text evidence="8">The sequence shown here is derived from an EMBL/GenBank/DDBJ whole genome shotgun (WGS) entry which is preliminary data.</text>
</comment>
<evidence type="ECO:0000313" key="8">
    <source>
        <dbReference type="EMBL" id="TVY88461.1"/>
    </source>
</evidence>
<dbReference type="GO" id="GO:0005634">
    <property type="term" value="C:nucleus"/>
    <property type="evidence" value="ECO:0007669"/>
    <property type="project" value="TreeGrafter"/>
</dbReference>
<gene>
    <name evidence="8" type="primary">TGS1</name>
    <name evidence="8" type="ORF">LAWI1_G002458</name>
</gene>
<sequence>MARQPEEDCNMSGVDFSPAPEPKSFPLTDNCHHYQRRADVPWDIQKYWEQRHSIFSLYDEGIHMTDDAWFGVTPEPVARQIASDLVASTPSSKTVVIDIFAGAGGNAIAFALSNRWSTIIAIEKDASVIACAQNNARIYGVADQITWINDDSFSYLKKNQTSIDRSKTVIFASPPWGGPNYSLDGVFNLKTMAPYSINDIHTACEGMDSALFLPRTSNLKQIARLAPEGKKIEVVQYCMEGASKALVAYVPAAA</sequence>
<evidence type="ECO:0000256" key="5">
    <source>
        <dbReference type="ARBA" id="ARBA00048763"/>
    </source>
</evidence>
<organism evidence="8 9">
    <name type="scientific">Lachnellula willkommii</name>
    <dbReference type="NCBI Taxonomy" id="215461"/>
    <lineage>
        <taxon>Eukaryota</taxon>
        <taxon>Fungi</taxon>
        <taxon>Dikarya</taxon>
        <taxon>Ascomycota</taxon>
        <taxon>Pezizomycotina</taxon>
        <taxon>Leotiomycetes</taxon>
        <taxon>Helotiales</taxon>
        <taxon>Lachnaceae</taxon>
        <taxon>Lachnellula</taxon>
    </lineage>
</organism>